<dbReference type="Proteomes" id="UP000278807">
    <property type="component" value="Unassembled WGS sequence"/>
</dbReference>
<keyword evidence="3" id="KW-1185">Reference proteome</keyword>
<evidence type="ECO:0000256" key="1">
    <source>
        <dbReference type="SAM" id="SignalP"/>
    </source>
</evidence>
<protein>
    <submittedName>
        <fullName evidence="4">Secreted protein</fullName>
    </submittedName>
</protein>
<dbReference type="EMBL" id="UZAE01003720">
    <property type="protein sequence ID" value="VDO00704.1"/>
    <property type="molecule type" value="Genomic_DNA"/>
</dbReference>
<evidence type="ECO:0000313" key="4">
    <source>
        <dbReference type="WBParaSite" id="HNAJ_0000484601-mRNA-1"/>
    </source>
</evidence>
<accession>A0A0R3TCQ7</accession>
<reference evidence="4" key="1">
    <citation type="submission" date="2017-02" db="UniProtKB">
        <authorList>
            <consortium name="WormBaseParasite"/>
        </authorList>
    </citation>
    <scope>IDENTIFICATION</scope>
</reference>
<evidence type="ECO:0000313" key="2">
    <source>
        <dbReference type="EMBL" id="VDO00704.1"/>
    </source>
</evidence>
<evidence type="ECO:0000313" key="3">
    <source>
        <dbReference type="Proteomes" id="UP000278807"/>
    </source>
</evidence>
<dbReference type="AlphaFoldDB" id="A0A0R3TCQ7"/>
<keyword evidence="1" id="KW-0732">Signal</keyword>
<feature type="chain" id="PRO_5043131750" evidence="1">
    <location>
        <begin position="19"/>
        <end position="258"/>
    </location>
</feature>
<proteinExistence type="predicted"/>
<feature type="signal peptide" evidence="1">
    <location>
        <begin position="1"/>
        <end position="18"/>
    </location>
</feature>
<name>A0A0R3TCQ7_RODNA</name>
<sequence length="258" mass="28391">MRCHFYLYVTLLVTTTQSQEPFSVQNVQLCQIGKTRARLTYDADDFPSYCSLDPGYDIFYKDGDSDMKNRYVYTLKETFDFKGKTFEVKVEPKCSNRNGIPYPSKPKSMIIQKITEWLDTESDGSSPFPPVGYIGGILNSATASILGQSGMSESATVHCFSFVPALSSLHLEINNSLLIKVFIVWKDIGRSMPCKIVVPFLATVLGGSLLPIEFIAPCESDSITTLVDFVSREQIGHSAIPMGPISPSIADLLCPAAA</sequence>
<reference evidence="2 3" key="2">
    <citation type="submission" date="2018-11" db="EMBL/GenBank/DDBJ databases">
        <authorList>
            <consortium name="Pathogen Informatics"/>
        </authorList>
    </citation>
    <scope>NUCLEOTIDE SEQUENCE [LARGE SCALE GENOMIC DNA]</scope>
</reference>
<organism evidence="4">
    <name type="scientific">Rodentolepis nana</name>
    <name type="common">Dwarf tapeworm</name>
    <name type="synonym">Hymenolepis nana</name>
    <dbReference type="NCBI Taxonomy" id="102285"/>
    <lineage>
        <taxon>Eukaryota</taxon>
        <taxon>Metazoa</taxon>
        <taxon>Spiralia</taxon>
        <taxon>Lophotrochozoa</taxon>
        <taxon>Platyhelminthes</taxon>
        <taxon>Cestoda</taxon>
        <taxon>Eucestoda</taxon>
        <taxon>Cyclophyllidea</taxon>
        <taxon>Hymenolepididae</taxon>
        <taxon>Rodentolepis</taxon>
    </lineage>
</organism>
<dbReference type="OrthoDB" id="382863at2759"/>
<dbReference type="WBParaSite" id="HNAJ_0000484601-mRNA-1">
    <property type="protein sequence ID" value="HNAJ_0000484601-mRNA-1"/>
    <property type="gene ID" value="HNAJ_0000484601"/>
</dbReference>
<gene>
    <name evidence="2" type="ORF">HNAJ_LOCUS4844</name>
</gene>